<comment type="caution">
    <text evidence="1">The sequence shown here is derived from an EMBL/GenBank/DDBJ whole genome shotgun (WGS) entry which is preliminary data.</text>
</comment>
<protein>
    <submittedName>
        <fullName evidence="1">Uncharacterized protein</fullName>
    </submittedName>
</protein>
<sequence length="500" mass="57996">MKNILLPLYLQQKIIKFCFFDEVNSFKWKLSLCLLSKKHFEYVSKCFTKINSLILTIDPNIVIDKLKNPYCPLKYPILLNKSFSIDSLYSYVRHYYFPKLLSILGDGNLNSINLTMDGSTSSIPISSVLPKLIESNKDLQSIKLNSKISNNLTLDFQNNLYKPLLETNNNSIKNISLNMVDLDVFQFSKFLNDYQNKTNVYYSGNDGIEKLKLHSYQGFGNQIKLDQIQINLFSNIKSLNFSNTIIETPSIFFQKLSFLKNLKSLVIPFLTIINNNTSLTISDSEFIQDYQIVFNKSLLNYLKVNPLKLEKLETPFPLDFEILKEISSNDQMITNLTFTPKNEMVSFNSYLKKLVLKLGYSNQSFQDFCKLNKQQSTINFIEINNCSNELVPFFCDFIKNNKNLSTVNFNQSLNYQDYQKILESMNFNGSVENVSLIISENSPQLDNTNTIFNFIDNCSSISNLKLTLYFYFQGFKLSLIDSKKFNLISIEDYKLLFFKN</sequence>
<dbReference type="Proteomes" id="UP001344447">
    <property type="component" value="Unassembled WGS sequence"/>
</dbReference>
<dbReference type="EMBL" id="JAVFKY010000004">
    <property type="protein sequence ID" value="KAK5578288.1"/>
    <property type="molecule type" value="Genomic_DNA"/>
</dbReference>
<keyword evidence="2" id="KW-1185">Reference proteome</keyword>
<accession>A0AAN7TZB7</accession>
<name>A0AAN7TZB7_9MYCE</name>
<evidence type="ECO:0000313" key="1">
    <source>
        <dbReference type="EMBL" id="KAK5578288.1"/>
    </source>
</evidence>
<dbReference type="AlphaFoldDB" id="A0AAN7TZB7"/>
<gene>
    <name evidence="1" type="ORF">RB653_003244</name>
</gene>
<evidence type="ECO:0000313" key="2">
    <source>
        <dbReference type="Proteomes" id="UP001344447"/>
    </source>
</evidence>
<reference evidence="1 2" key="1">
    <citation type="submission" date="2023-11" db="EMBL/GenBank/DDBJ databases">
        <title>Dfirmibasis_genome.</title>
        <authorList>
            <person name="Edelbroek B."/>
            <person name="Kjellin J."/>
            <person name="Jerlstrom-Hultqvist J."/>
            <person name="Soderbom F."/>
        </authorList>
    </citation>
    <scope>NUCLEOTIDE SEQUENCE [LARGE SCALE GENOMIC DNA]</scope>
    <source>
        <strain evidence="1 2">TNS-C-14</strain>
    </source>
</reference>
<organism evidence="1 2">
    <name type="scientific">Dictyostelium firmibasis</name>
    <dbReference type="NCBI Taxonomy" id="79012"/>
    <lineage>
        <taxon>Eukaryota</taxon>
        <taxon>Amoebozoa</taxon>
        <taxon>Evosea</taxon>
        <taxon>Eumycetozoa</taxon>
        <taxon>Dictyostelia</taxon>
        <taxon>Dictyosteliales</taxon>
        <taxon>Dictyosteliaceae</taxon>
        <taxon>Dictyostelium</taxon>
    </lineage>
</organism>
<proteinExistence type="predicted"/>